<feature type="transmembrane region" description="Helical" evidence="1">
    <location>
        <begin position="40"/>
        <end position="59"/>
    </location>
</feature>
<dbReference type="InterPro" id="IPR012464">
    <property type="entry name" value="DUF1676"/>
</dbReference>
<proteinExistence type="predicted"/>
<dbReference type="EMBL" id="OU892277">
    <property type="protein sequence ID" value="CAH1122378.1"/>
    <property type="molecule type" value="Genomic_DNA"/>
</dbReference>
<keyword evidence="1" id="KW-1133">Transmembrane helix</keyword>
<dbReference type="GO" id="GO:0016020">
    <property type="term" value="C:membrane"/>
    <property type="evidence" value="ECO:0007669"/>
    <property type="project" value="TreeGrafter"/>
</dbReference>
<dbReference type="Proteomes" id="UP001152799">
    <property type="component" value="Chromosome 1"/>
</dbReference>
<gene>
    <name evidence="2" type="ORF">CEUTPL_LOCUS1448</name>
</gene>
<feature type="transmembrane region" description="Helical" evidence="1">
    <location>
        <begin position="65"/>
        <end position="87"/>
    </location>
</feature>
<evidence type="ECO:0000313" key="2">
    <source>
        <dbReference type="EMBL" id="CAH1122378.1"/>
    </source>
</evidence>
<keyword evidence="1" id="KW-0472">Membrane</keyword>
<name>A0A9P0GNW7_9CUCU</name>
<accession>A0A9P0GNW7</accession>
<protein>
    <submittedName>
        <fullName evidence="2">Uncharacterized protein</fullName>
    </submittedName>
</protein>
<dbReference type="AlphaFoldDB" id="A0A9P0GNW7"/>
<dbReference type="OrthoDB" id="6627826at2759"/>
<organism evidence="2 3">
    <name type="scientific">Ceutorhynchus assimilis</name>
    <name type="common">cabbage seed weevil</name>
    <dbReference type="NCBI Taxonomy" id="467358"/>
    <lineage>
        <taxon>Eukaryota</taxon>
        <taxon>Metazoa</taxon>
        <taxon>Ecdysozoa</taxon>
        <taxon>Arthropoda</taxon>
        <taxon>Hexapoda</taxon>
        <taxon>Insecta</taxon>
        <taxon>Pterygota</taxon>
        <taxon>Neoptera</taxon>
        <taxon>Endopterygota</taxon>
        <taxon>Coleoptera</taxon>
        <taxon>Polyphaga</taxon>
        <taxon>Cucujiformia</taxon>
        <taxon>Curculionidae</taxon>
        <taxon>Ceutorhynchinae</taxon>
        <taxon>Ceutorhynchus</taxon>
    </lineage>
</organism>
<dbReference type="Pfam" id="PF07898">
    <property type="entry name" value="DUF1676"/>
    <property type="match status" value="1"/>
</dbReference>
<dbReference type="PANTHER" id="PTHR21879">
    <property type="entry name" value="FI03362P-RELATED-RELATED"/>
    <property type="match status" value="1"/>
</dbReference>
<reference evidence="2" key="1">
    <citation type="submission" date="2022-01" db="EMBL/GenBank/DDBJ databases">
        <authorList>
            <person name="King R."/>
        </authorList>
    </citation>
    <scope>NUCLEOTIDE SEQUENCE</scope>
</reference>
<evidence type="ECO:0000313" key="3">
    <source>
        <dbReference type="Proteomes" id="UP001152799"/>
    </source>
</evidence>
<keyword evidence="1" id="KW-0812">Transmembrane</keyword>
<keyword evidence="3" id="KW-1185">Reference proteome</keyword>
<evidence type="ECO:0000256" key="1">
    <source>
        <dbReference type="SAM" id="Phobius"/>
    </source>
</evidence>
<sequence>MEECLISNSLKSYNNESRELNIVNSELIGEARKKKKKENYLLPLVLGAVLVKMILFPLAVKAMAVMSSVSLLLSTFSLIMSSIVGYAKLAMHNAPEPLVKLVHVNDVWAKGDELPQGYISDSSQDDYSPNIPLEQIHFT</sequence>